<feature type="compositionally biased region" description="Polar residues" evidence="12">
    <location>
        <begin position="1844"/>
        <end position="1864"/>
    </location>
</feature>
<feature type="compositionally biased region" description="Basic and acidic residues" evidence="12">
    <location>
        <begin position="1922"/>
        <end position="1938"/>
    </location>
</feature>
<dbReference type="SMART" id="SM00355">
    <property type="entry name" value="ZnF_C2H2"/>
    <property type="match status" value="7"/>
</dbReference>
<keyword evidence="5" id="KW-0677">Repeat</keyword>
<feature type="compositionally biased region" description="Polar residues" evidence="12">
    <location>
        <begin position="727"/>
        <end position="744"/>
    </location>
</feature>
<feature type="compositionally biased region" description="Polar residues" evidence="12">
    <location>
        <begin position="1483"/>
        <end position="1496"/>
    </location>
</feature>
<keyword evidence="9" id="KW-0238">DNA-binding</keyword>
<feature type="compositionally biased region" description="Low complexity" evidence="12">
    <location>
        <begin position="1188"/>
        <end position="1205"/>
    </location>
</feature>
<feature type="compositionally biased region" description="Low complexity" evidence="12">
    <location>
        <begin position="1674"/>
        <end position="1686"/>
    </location>
</feature>
<evidence type="ECO:0000256" key="2">
    <source>
        <dbReference type="ARBA" id="ARBA00006991"/>
    </source>
</evidence>
<evidence type="ECO:0000256" key="9">
    <source>
        <dbReference type="ARBA" id="ARBA00023125"/>
    </source>
</evidence>
<feature type="compositionally biased region" description="Basic and acidic residues" evidence="12">
    <location>
        <begin position="1828"/>
        <end position="1843"/>
    </location>
</feature>
<dbReference type="InterPro" id="IPR013087">
    <property type="entry name" value="Znf_C2H2_type"/>
</dbReference>
<keyword evidence="3" id="KW-0597">Phosphoprotein</keyword>
<keyword evidence="8" id="KW-0805">Transcription regulation</keyword>
<dbReference type="GO" id="GO:0005634">
    <property type="term" value="C:nucleus"/>
    <property type="evidence" value="ECO:0007669"/>
    <property type="project" value="UniProtKB-SubCell"/>
</dbReference>
<feature type="compositionally biased region" description="Basic and acidic residues" evidence="12">
    <location>
        <begin position="1029"/>
        <end position="1039"/>
    </location>
</feature>
<feature type="compositionally biased region" description="Basic residues" evidence="12">
    <location>
        <begin position="1052"/>
        <end position="1062"/>
    </location>
</feature>
<name>A0A3Q1FF14_9TELE</name>
<accession>A0A3Q1FF14</accession>
<feature type="region of interest" description="Disordered" evidence="12">
    <location>
        <begin position="592"/>
        <end position="618"/>
    </location>
</feature>
<feature type="region of interest" description="Disordered" evidence="12">
    <location>
        <begin position="1630"/>
        <end position="2093"/>
    </location>
</feature>
<evidence type="ECO:0000256" key="12">
    <source>
        <dbReference type="SAM" id="MobiDB-lite"/>
    </source>
</evidence>
<evidence type="ECO:0000256" key="7">
    <source>
        <dbReference type="ARBA" id="ARBA00022833"/>
    </source>
</evidence>
<evidence type="ECO:0000256" key="10">
    <source>
        <dbReference type="ARBA" id="ARBA00023163"/>
    </source>
</evidence>
<feature type="compositionally biased region" description="Basic and acidic residues" evidence="12">
    <location>
        <begin position="1078"/>
        <end position="1088"/>
    </location>
</feature>
<feature type="region of interest" description="Disordered" evidence="12">
    <location>
        <begin position="477"/>
        <end position="508"/>
    </location>
</feature>
<feature type="compositionally biased region" description="Polar residues" evidence="12">
    <location>
        <begin position="1575"/>
        <end position="1587"/>
    </location>
</feature>
<feature type="compositionally biased region" description="Polar residues" evidence="12">
    <location>
        <begin position="1063"/>
        <end position="1072"/>
    </location>
</feature>
<evidence type="ECO:0000256" key="11">
    <source>
        <dbReference type="ARBA" id="ARBA00023242"/>
    </source>
</evidence>
<dbReference type="GO" id="GO:0003677">
    <property type="term" value="F:DNA binding"/>
    <property type="evidence" value="ECO:0007669"/>
    <property type="project" value="UniProtKB-KW"/>
</dbReference>
<evidence type="ECO:0000259" key="13">
    <source>
        <dbReference type="PROSITE" id="PS00028"/>
    </source>
</evidence>
<keyword evidence="10" id="KW-0804">Transcription</keyword>
<feature type="compositionally biased region" description="Polar residues" evidence="12">
    <location>
        <begin position="1513"/>
        <end position="1522"/>
    </location>
</feature>
<feature type="region of interest" description="Disordered" evidence="12">
    <location>
        <begin position="1168"/>
        <end position="1240"/>
    </location>
</feature>
<protein>
    <submittedName>
        <fullName evidence="14">Uncharacterized LOC110972669</fullName>
    </submittedName>
</protein>
<feature type="compositionally biased region" description="Basic and acidic residues" evidence="12">
    <location>
        <begin position="547"/>
        <end position="563"/>
    </location>
</feature>
<reference evidence="14" key="2">
    <citation type="submission" date="2025-09" db="UniProtKB">
        <authorList>
            <consortium name="Ensembl"/>
        </authorList>
    </citation>
    <scope>IDENTIFICATION</scope>
</reference>
<feature type="compositionally biased region" description="Basic and acidic residues" evidence="12">
    <location>
        <begin position="1956"/>
        <end position="1967"/>
    </location>
</feature>
<dbReference type="GO" id="GO:0000981">
    <property type="term" value="F:DNA-binding transcription factor activity, RNA polymerase II-specific"/>
    <property type="evidence" value="ECO:0007669"/>
    <property type="project" value="TreeGrafter"/>
</dbReference>
<dbReference type="InterPro" id="IPR057986">
    <property type="entry name" value="TPR_Rlf/292/654"/>
</dbReference>
<feature type="region of interest" description="Disordered" evidence="12">
    <location>
        <begin position="722"/>
        <end position="756"/>
    </location>
</feature>
<evidence type="ECO:0000256" key="4">
    <source>
        <dbReference type="ARBA" id="ARBA00022723"/>
    </source>
</evidence>
<feature type="region of interest" description="Disordered" evidence="12">
    <location>
        <begin position="951"/>
        <end position="983"/>
    </location>
</feature>
<dbReference type="GeneTree" id="ENSGT00950000183034"/>
<feature type="compositionally biased region" description="Polar residues" evidence="12">
    <location>
        <begin position="598"/>
        <end position="609"/>
    </location>
</feature>
<feature type="domain" description="C2H2-type" evidence="13">
    <location>
        <begin position="1429"/>
        <end position="1451"/>
    </location>
</feature>
<dbReference type="STRING" id="80966.ENSAPOP00000014467"/>
<dbReference type="Proteomes" id="UP000257200">
    <property type="component" value="Unplaced"/>
</dbReference>
<evidence type="ECO:0000313" key="15">
    <source>
        <dbReference type="Proteomes" id="UP000257200"/>
    </source>
</evidence>
<feature type="region of interest" description="Disordered" evidence="12">
    <location>
        <begin position="1028"/>
        <end position="1104"/>
    </location>
</feature>
<feature type="region of interest" description="Disordered" evidence="12">
    <location>
        <begin position="1567"/>
        <end position="1593"/>
    </location>
</feature>
<proteinExistence type="inferred from homology"/>
<keyword evidence="11" id="KW-0539">Nucleus</keyword>
<feature type="compositionally biased region" description="Polar residues" evidence="12">
    <location>
        <begin position="952"/>
        <end position="972"/>
    </location>
</feature>
<feature type="region of interest" description="Disordered" evidence="12">
    <location>
        <begin position="1304"/>
        <end position="1326"/>
    </location>
</feature>
<evidence type="ECO:0000256" key="6">
    <source>
        <dbReference type="ARBA" id="ARBA00022771"/>
    </source>
</evidence>
<feature type="compositionally biased region" description="Low complexity" evidence="12">
    <location>
        <begin position="1710"/>
        <end position="1727"/>
    </location>
</feature>
<feature type="compositionally biased region" description="Polar residues" evidence="12">
    <location>
        <begin position="1743"/>
        <end position="1760"/>
    </location>
</feature>
<sequence length="2211" mass="245579">MAEEGRVYELEGLEEQLHTLLSRYSGDELGADGGPFCSDFCKLVEEFASRWQVPLPQLRILEIALCYFARASIFCTSNCDHVLHTLSSLALSVFELLLFFDQKDFHQEPLKHFAVTFQECYVALAKHENVHLLQVERLVRGGGPWANPALQAILSESSLPQNEVDGCIGSELPVFFELRVRYLLSCKRTSEAVALAQCCARHPTAGQHSFFLQVYLTWLYKTSQHDRLVKEVADLSGKDAVHLICSLECEEKDELLLGLSTAFLLQQLRRGDMYYLCELVFVWTKLHSRLKTSKQALLKESHQLMLSATNVNSLFPFIRAILQEVGEDGVQFCVELCANALDSCLPCDVLTKSLIYKTIAGLLPNDLEVCRACALLVFFLERTVESYKVVYLLYMHPDQEYHVEHSPIGNHVRFETLQILKKDLYFDPEFWNLIALRTNCLKLMSEKVVSAALEEIMDDKWISNYFAKEPTLRSRASACQRGSKNALQGKKRHSKEDTDTTGKRLKVGSGKTGLNVDYAVKKKGSRALKEASSGPLRRSLWQLDRIQESGEHRRTTRLSEKNPPKRRIRRPKWLLEDSGTLEENNIPLRMKKHEKHQSSVMRRSEASQIKNKHKPSVTSHLKVKENNNNKHHKGSLDCNKPSPPAQVILELSLPDNELLGTFTEDACNRQRGFPQVLLYKPTVKIPATLEPVKSVHRKEVVLRARDAAMFIQQLHCYARRQKGKGNGSNVQSSVSTITRSSMQGSPPKDPPREEMKGGVVLRPTAAAARDAESPVIDKVLQTQTTKVVTRKTLSARELPEKSAVEMKGTVASQRSAAAKLTKSPLLNKNHQAQSTKVTAGSDEVRVSNGDEVLQSQTAASAGVQCEEPAVEMKVTIASQSQVLDKVSKHPSVEDVAKADASQTSIADKNQKKLTDKIPLISNKAAVSNSGAADPAVLQSPDTTLRGVEQVQRGRNSLPVSNSVSEMDVTTSEGHVPCKNDTSPRKNVAVLSKVSETEAPYTPVDQGGMSDMSALTLVTEMVTELAPEQLSRDLENDKQRAPGGSASKDSRVRSKPKVPHRTRTTSSCSIQEQEATDVQGKKVKDRNQDVDSNIPENSEVMETAPESEESKLEYCCTFCNKAFKGSRVVAHAMFHYRKDECMFCGTMFKDDLLAMMHLSDHIEKLKRIKESTDSQAQENRISDAKDISTPKTSAKAKTSSMSSGCRSRGRPKKSDICPKSVTPPDSSPSESRKLRSKDKPVEGLYLQETQNGSKHLNSKTAVHKVNGHIGNKKEFERSKKALQHEVSQGKVSGGAVNPRLQEKIERDSSATSVQGKKKIASSTEEKIKETESLQALKAATKQNGKVEKNVEPQEKVCCPADGCSWFTDLSKNRVALLYHALEDHYGEVKPLELAFRVGNSRCSICMRVLWSFEHFQHHVERHRLTPRHPCLHRGCTSRFKNGMEMRRHARKHSPLQAVCCLPGCSKLFICLWALNLHEREHYASKSTKPDTNTNVQTSDKHITTPFGKKHHPSSNETRTATSVDKTERVKAAWKSKEQTIHGSQGGEHPKAPPLSTPASLIKQELKERNKSKDSNVLKNLSNKDTSAKPTGPHLRLRQTLRKEQVTDTTVAPPKIHSVISSSLLKHSSKLRQKFKKKKQVQVNTKGLKRRGRPPKSHKVVDDENSTETLKEKTTLQKSQKSPVQSSPTGTVENATASKRLKVEEKSRQLQSVAKTASNKSKSKNSVSKQIKRNNVKQKGISHDAPSNTLEQSNTEPKTQKLNAAKVKKMHKNETPSAPSDSSKSEKHNMANSKVNKKTTRNIHLKQEADVPSAAMSKSAVEQVEGNGEAVERSADNEVKVKVENTDSTQNNSGNSDLSVPVNSLNVPAATEKMHSVKKEKKSKKLNVTEKGKNAPSNSGMAIKKHKDPHKKEDRKSVKKKRPCKDEGKASESKKREKCDVQQQSETKEAAALVKNALNEDGKGQKEASDNSGPSVPAVSNTINDTPENSTQKAMKKKKSPKTNVTKTTDQSKANKKRKDVHKDDGAKIIKKQRKDGRGPSASKTPEVQPLTEVKAEAAGSSEGDKAAAETPPTTISGPGYSLIKNGQALSGDGKSTVHETLAQYSKKPYMRLPPTAYLDEKYITMPKRRKEMLFFEPSQRSAAPELASVMAALQRQRCANCFATFNTAEELQSHLQRQKCSNVFGFDSDDEGKLTILKCNSSIVLVQIPPVF</sequence>
<evidence type="ECO:0000256" key="3">
    <source>
        <dbReference type="ARBA" id="ARBA00022553"/>
    </source>
</evidence>
<feature type="region of interest" description="Disordered" evidence="12">
    <location>
        <begin position="1483"/>
        <end position="1555"/>
    </location>
</feature>
<dbReference type="InterPro" id="IPR052251">
    <property type="entry name" value="GH-ZnFinger_Regulators"/>
</dbReference>
<dbReference type="PROSITE" id="PS00028">
    <property type="entry name" value="ZINC_FINGER_C2H2_1"/>
    <property type="match status" value="2"/>
</dbReference>
<evidence type="ECO:0000313" key="14">
    <source>
        <dbReference type="Ensembl" id="ENSAPOP00000014467.1"/>
    </source>
</evidence>
<keyword evidence="6" id="KW-0863">Zinc-finger</keyword>
<feature type="compositionally biased region" description="Basic residues" evidence="12">
    <location>
        <begin position="1793"/>
        <end position="1802"/>
    </location>
</feature>
<dbReference type="Pfam" id="PF25580">
    <property type="entry name" value="TPR_Rlf"/>
    <property type="match status" value="1"/>
</dbReference>
<feature type="compositionally biased region" description="Polar residues" evidence="12">
    <location>
        <begin position="1968"/>
        <end position="1991"/>
    </location>
</feature>
<feature type="region of interest" description="Disordered" evidence="12">
    <location>
        <begin position="547"/>
        <end position="567"/>
    </location>
</feature>
<feature type="compositionally biased region" description="Basic residues" evidence="12">
    <location>
        <begin position="1645"/>
        <end position="1656"/>
    </location>
</feature>
<dbReference type="PANTHER" id="PTHR15507">
    <property type="entry name" value="ZINC FINGER PROTEIN RLF"/>
    <property type="match status" value="1"/>
</dbReference>
<feature type="domain" description="C2H2-type" evidence="13">
    <location>
        <begin position="1458"/>
        <end position="1480"/>
    </location>
</feature>
<comment type="similarity">
    <text evidence="2">Belongs to the krueppel C2H2-type zinc-finger protein family.</text>
</comment>
<dbReference type="GO" id="GO:0008270">
    <property type="term" value="F:zinc ion binding"/>
    <property type="evidence" value="ECO:0007669"/>
    <property type="project" value="UniProtKB-KW"/>
</dbReference>
<keyword evidence="15" id="KW-1185">Reference proteome</keyword>
<organism evidence="14 15">
    <name type="scientific">Acanthochromis polyacanthus</name>
    <name type="common">spiny chromis</name>
    <dbReference type="NCBI Taxonomy" id="80966"/>
    <lineage>
        <taxon>Eukaryota</taxon>
        <taxon>Metazoa</taxon>
        <taxon>Chordata</taxon>
        <taxon>Craniata</taxon>
        <taxon>Vertebrata</taxon>
        <taxon>Euteleostomi</taxon>
        <taxon>Actinopterygii</taxon>
        <taxon>Neopterygii</taxon>
        <taxon>Teleostei</taxon>
        <taxon>Neoteleostei</taxon>
        <taxon>Acanthomorphata</taxon>
        <taxon>Ovalentaria</taxon>
        <taxon>Pomacentridae</taxon>
        <taxon>Acanthochromis</taxon>
    </lineage>
</organism>
<feature type="compositionally biased region" description="Basic and acidic residues" evidence="12">
    <location>
        <begin position="1523"/>
        <end position="1538"/>
    </location>
</feature>
<dbReference type="InParanoid" id="A0A3Q1FF14"/>
<dbReference type="Ensembl" id="ENSAPOT00000032854.1">
    <property type="protein sequence ID" value="ENSAPOP00000014467.1"/>
    <property type="gene ID" value="ENSAPOG00000017382.1"/>
</dbReference>
<keyword evidence="7" id="KW-0862">Zinc</keyword>
<keyword evidence="4" id="KW-0479">Metal-binding</keyword>
<evidence type="ECO:0000256" key="8">
    <source>
        <dbReference type="ARBA" id="ARBA00023015"/>
    </source>
</evidence>
<comment type="subcellular location">
    <subcellularLocation>
        <location evidence="1">Nucleus</location>
    </subcellularLocation>
</comment>
<evidence type="ECO:0000256" key="5">
    <source>
        <dbReference type="ARBA" id="ARBA00022737"/>
    </source>
</evidence>
<dbReference type="PANTHER" id="PTHR15507:SF16">
    <property type="entry name" value="ZINC FINGER PROTEIN 654"/>
    <property type="match status" value="1"/>
</dbReference>
<evidence type="ECO:0000256" key="1">
    <source>
        <dbReference type="ARBA" id="ARBA00004123"/>
    </source>
</evidence>
<feature type="compositionally biased region" description="Basic and acidic residues" evidence="12">
    <location>
        <begin position="1229"/>
        <end position="1240"/>
    </location>
</feature>
<reference evidence="14" key="1">
    <citation type="submission" date="2025-08" db="UniProtKB">
        <authorList>
            <consortium name="Ensembl"/>
        </authorList>
    </citation>
    <scope>IDENTIFICATION</scope>
</reference>